<reference evidence="1 2" key="1">
    <citation type="journal article" date="2018" name="Nat. Ecol. Evol.">
        <title>Genomic signatures of mitonuclear coevolution across populations of Tigriopus californicus.</title>
        <authorList>
            <person name="Barreto F.S."/>
            <person name="Watson E.T."/>
            <person name="Lima T.G."/>
            <person name="Willett C.S."/>
            <person name="Edmands S."/>
            <person name="Li W."/>
            <person name="Burton R.S."/>
        </authorList>
    </citation>
    <scope>NUCLEOTIDE SEQUENCE [LARGE SCALE GENOMIC DNA]</scope>
    <source>
        <strain evidence="1 2">San Diego</strain>
    </source>
</reference>
<organism evidence="1 2">
    <name type="scientific">Tigriopus californicus</name>
    <name type="common">Marine copepod</name>
    <dbReference type="NCBI Taxonomy" id="6832"/>
    <lineage>
        <taxon>Eukaryota</taxon>
        <taxon>Metazoa</taxon>
        <taxon>Ecdysozoa</taxon>
        <taxon>Arthropoda</taxon>
        <taxon>Crustacea</taxon>
        <taxon>Multicrustacea</taxon>
        <taxon>Hexanauplia</taxon>
        <taxon>Copepoda</taxon>
        <taxon>Harpacticoida</taxon>
        <taxon>Harpacticidae</taxon>
        <taxon>Tigriopus</taxon>
    </lineage>
</organism>
<sequence length="69" mass="7810">MSSRARPAEDSSTSDMHHIHGLDGYMLGLDWKRNGDGEERAELSVGLNKRFSYARFNIDMATKNAHDLE</sequence>
<gene>
    <name evidence="1" type="ORF">TCAL_16750</name>
</gene>
<accession>A0A553PTX2</accession>
<name>A0A553PTX2_TIGCA</name>
<evidence type="ECO:0000313" key="1">
    <source>
        <dbReference type="EMBL" id="TRY81116.1"/>
    </source>
</evidence>
<dbReference type="EMBL" id="VCGU01000001">
    <property type="protein sequence ID" value="TRY81116.1"/>
    <property type="molecule type" value="Genomic_DNA"/>
</dbReference>
<protein>
    <submittedName>
        <fullName evidence="1">Uncharacterized protein</fullName>
    </submittedName>
</protein>
<dbReference type="AlphaFoldDB" id="A0A553PTX2"/>
<keyword evidence="2" id="KW-1185">Reference proteome</keyword>
<dbReference type="Proteomes" id="UP000318571">
    <property type="component" value="Chromosome 12"/>
</dbReference>
<proteinExistence type="predicted"/>
<evidence type="ECO:0000313" key="2">
    <source>
        <dbReference type="Proteomes" id="UP000318571"/>
    </source>
</evidence>
<comment type="caution">
    <text evidence="1">The sequence shown here is derived from an EMBL/GenBank/DDBJ whole genome shotgun (WGS) entry which is preliminary data.</text>
</comment>